<dbReference type="GO" id="GO:0051787">
    <property type="term" value="F:misfolded protein binding"/>
    <property type="evidence" value="ECO:0007669"/>
    <property type="project" value="TreeGrafter"/>
</dbReference>
<dbReference type="EMBL" id="CAUWAG010000004">
    <property type="protein sequence ID" value="CAJ2502874.1"/>
    <property type="molecule type" value="Genomic_DNA"/>
</dbReference>
<dbReference type="CDD" id="cd24145">
    <property type="entry name" value="Mgr3-like"/>
    <property type="match status" value="1"/>
</dbReference>
<dbReference type="PANTHER" id="PTHR28142:SF1">
    <property type="entry name" value="MITOCHONDRIAL INNER MEMBRANE I-AAA PROTEASE SUPERCOMPLEX SUBUNIT MGR3-RELATED"/>
    <property type="match status" value="1"/>
</dbReference>
<dbReference type="SMART" id="SM00028">
    <property type="entry name" value="TPR"/>
    <property type="match status" value="2"/>
</dbReference>
<dbReference type="SUPFAM" id="SSF48452">
    <property type="entry name" value="TPR-like"/>
    <property type="match status" value="1"/>
</dbReference>
<dbReference type="PANTHER" id="PTHR28142">
    <property type="entry name" value="MITOCHONDRIAL INNER MEMBRANE I-AAA PROTEASE SUPERCOMPLEX SUBUNIT MGR3-RELATED"/>
    <property type="match status" value="1"/>
</dbReference>
<keyword evidence="2" id="KW-0472">Membrane</keyword>
<evidence type="ECO:0000313" key="3">
    <source>
        <dbReference type="EMBL" id="CAJ2502874.1"/>
    </source>
</evidence>
<evidence type="ECO:0000256" key="1">
    <source>
        <dbReference type="SAM" id="MobiDB-lite"/>
    </source>
</evidence>
<keyword evidence="4" id="KW-1185">Reference proteome</keyword>
<reference evidence="3" key="1">
    <citation type="submission" date="2023-10" db="EMBL/GenBank/DDBJ databases">
        <authorList>
            <person name="Hackl T."/>
        </authorList>
    </citation>
    <scope>NUCLEOTIDE SEQUENCE</scope>
</reference>
<keyword evidence="2" id="KW-0812">Transmembrane</keyword>
<feature type="region of interest" description="Disordered" evidence="1">
    <location>
        <begin position="399"/>
        <end position="418"/>
    </location>
</feature>
<name>A0AAI8VDH8_9PEZI</name>
<dbReference type="InterPro" id="IPR040201">
    <property type="entry name" value="Mrg3-like"/>
</dbReference>
<dbReference type="GO" id="GO:0006515">
    <property type="term" value="P:protein quality control for misfolded or incompletely synthesized proteins"/>
    <property type="evidence" value="ECO:0007669"/>
    <property type="project" value="TreeGrafter"/>
</dbReference>
<protein>
    <submittedName>
        <fullName evidence="3">Uu.00g102680.m01.CDS01</fullName>
    </submittedName>
</protein>
<feature type="compositionally biased region" description="Polar residues" evidence="1">
    <location>
        <begin position="404"/>
        <end position="417"/>
    </location>
</feature>
<dbReference type="Gene3D" id="1.25.40.10">
    <property type="entry name" value="Tetratricopeptide repeat domain"/>
    <property type="match status" value="1"/>
</dbReference>
<dbReference type="AlphaFoldDB" id="A0AAI8VDH8"/>
<sequence length="513" mass="56480">MSASRIAVFRPSDGVRQFQCLRQISATRSPICHPVRSHGARRQQDGIDARLDLLQRRYQSSSSGKKPKEQKEPMPSAKLLFRALRQSLTFRPLFSAFRGQSLRSLFRQSPEELVLAIILLCGVAGVSVYAVYAYFNYFESEQFTRFPPEIAKSLRRALYYSNYAPDARLALKYYKIALEQCSAAGLDPFSDEVMGVKIQLAAWLESIGSYQNSIDVLEALLRDSKKFVDVMEKSVRDGLVDNAGRLVDAPVVPKPEAAQGGEVEEQPEPENLWAKRTRVLGKAVGISVKLGELYADEHVLQGDAAGERLVWAVETVLKELQRRQVDGVKQGEGNWMTPEQIGGALEALGNHYESKSQHYLSAPLFLQAVTLAPSNSCHTAVLMNNLAISLAQQPVESPLEKRQTSAATVPGEQTSRAPTRATLLASARAWALHAQEASQKVKGEDRTEECDEACAVALCNLGDIAAMTGEVEEAKRKFKESIALSKKISFDPGTIQAQEGLKRVTAASPMKSL</sequence>
<dbReference type="Proteomes" id="UP001295740">
    <property type="component" value="Unassembled WGS sequence"/>
</dbReference>
<dbReference type="InterPro" id="IPR011990">
    <property type="entry name" value="TPR-like_helical_dom_sf"/>
</dbReference>
<gene>
    <name evidence="3" type="ORF">KHLLAP_LOCUS3342</name>
</gene>
<comment type="caution">
    <text evidence="3">The sequence shown here is derived from an EMBL/GenBank/DDBJ whole genome shotgun (WGS) entry which is preliminary data.</text>
</comment>
<evidence type="ECO:0000256" key="2">
    <source>
        <dbReference type="SAM" id="Phobius"/>
    </source>
</evidence>
<evidence type="ECO:0000313" key="4">
    <source>
        <dbReference type="Proteomes" id="UP001295740"/>
    </source>
</evidence>
<keyword evidence="2" id="KW-1133">Transmembrane helix</keyword>
<dbReference type="GO" id="GO:0031942">
    <property type="term" value="C:i-AAA complex"/>
    <property type="evidence" value="ECO:0007669"/>
    <property type="project" value="TreeGrafter"/>
</dbReference>
<proteinExistence type="predicted"/>
<organism evidence="3 4">
    <name type="scientific">Anthostomella pinea</name>
    <dbReference type="NCBI Taxonomy" id="933095"/>
    <lineage>
        <taxon>Eukaryota</taxon>
        <taxon>Fungi</taxon>
        <taxon>Dikarya</taxon>
        <taxon>Ascomycota</taxon>
        <taxon>Pezizomycotina</taxon>
        <taxon>Sordariomycetes</taxon>
        <taxon>Xylariomycetidae</taxon>
        <taxon>Xylariales</taxon>
        <taxon>Xylariaceae</taxon>
        <taxon>Anthostomella</taxon>
    </lineage>
</organism>
<dbReference type="InterPro" id="IPR019734">
    <property type="entry name" value="TPR_rpt"/>
</dbReference>
<accession>A0AAI8VDH8</accession>
<feature type="transmembrane region" description="Helical" evidence="2">
    <location>
        <begin position="113"/>
        <end position="135"/>
    </location>
</feature>